<dbReference type="GO" id="GO:0017038">
    <property type="term" value="P:protein import"/>
    <property type="evidence" value="ECO:0007669"/>
    <property type="project" value="TreeGrafter"/>
</dbReference>
<feature type="domain" description="MotA/TolQ/ExbB proton channel" evidence="14">
    <location>
        <begin position="187"/>
        <end position="289"/>
    </location>
</feature>
<evidence type="ECO:0000256" key="9">
    <source>
        <dbReference type="ARBA" id="ARBA00022989"/>
    </source>
</evidence>
<feature type="transmembrane region" description="Helical" evidence="13">
    <location>
        <begin position="107"/>
        <end position="126"/>
    </location>
</feature>
<dbReference type="InterPro" id="IPR050790">
    <property type="entry name" value="ExbB/TolQ_transport"/>
</dbReference>
<dbReference type="Pfam" id="PF01618">
    <property type="entry name" value="MotA_ExbB"/>
    <property type="match status" value="1"/>
</dbReference>
<comment type="subcellular location">
    <subcellularLocation>
        <location evidence="1">Cell inner membrane</location>
        <topology evidence="1">Multi-pass membrane protein</topology>
    </subcellularLocation>
    <subcellularLocation>
        <location evidence="12">Membrane</location>
        <topology evidence="12">Multi-pass membrane protein</topology>
    </subcellularLocation>
</comment>
<evidence type="ECO:0000256" key="12">
    <source>
        <dbReference type="RuleBase" id="RU004057"/>
    </source>
</evidence>
<reference evidence="15 16" key="1">
    <citation type="submission" date="2018-12" db="EMBL/GenBank/DDBJ databases">
        <title>Vibrio sp. isolated from China Sea.</title>
        <authorList>
            <person name="Li Y."/>
        </authorList>
    </citation>
    <scope>NUCLEOTIDE SEQUENCE [LARGE SCALE GENOMIC DNA]</scope>
    <source>
        <strain evidence="15 16">BEI207</strain>
    </source>
</reference>
<evidence type="ECO:0000256" key="4">
    <source>
        <dbReference type="ARBA" id="ARBA00022448"/>
    </source>
</evidence>
<comment type="subunit">
    <text evidence="2">The accessory proteins ExbB and ExbD seem to form a complex with TonB.</text>
</comment>
<comment type="similarity">
    <text evidence="12">Belongs to the exbB/tolQ family.</text>
</comment>
<dbReference type="GO" id="GO:0022857">
    <property type="term" value="F:transmembrane transporter activity"/>
    <property type="evidence" value="ECO:0007669"/>
    <property type="project" value="InterPro"/>
</dbReference>
<keyword evidence="9 13" id="KW-1133">Transmembrane helix</keyword>
<accession>A0A432CT92</accession>
<dbReference type="PANTHER" id="PTHR30625:SF16">
    <property type="entry name" value="BIOPOLYMER TRANSPORT PROTEIN EXBB"/>
    <property type="match status" value="1"/>
</dbReference>
<dbReference type="NCBIfam" id="TIGR02797">
    <property type="entry name" value="exbB"/>
    <property type="match status" value="1"/>
</dbReference>
<feature type="transmembrane region" description="Helical" evidence="13">
    <location>
        <begin position="216"/>
        <end position="241"/>
    </location>
</feature>
<keyword evidence="7 13" id="KW-0812">Transmembrane</keyword>
<keyword evidence="6" id="KW-0997">Cell inner membrane</keyword>
<keyword evidence="4 12" id="KW-0813">Transport</keyword>
<feature type="transmembrane region" description="Helical" evidence="13">
    <location>
        <begin position="261"/>
        <end position="283"/>
    </location>
</feature>
<dbReference type="Proteomes" id="UP000268973">
    <property type="component" value="Unassembled WGS sequence"/>
</dbReference>
<organism evidence="15 16">
    <name type="scientific">Vibrio aquaticus</name>
    <dbReference type="NCBI Taxonomy" id="2496559"/>
    <lineage>
        <taxon>Bacteria</taxon>
        <taxon>Pseudomonadati</taxon>
        <taxon>Pseudomonadota</taxon>
        <taxon>Gammaproteobacteria</taxon>
        <taxon>Vibrionales</taxon>
        <taxon>Vibrionaceae</taxon>
        <taxon>Vibrio</taxon>
    </lineage>
</organism>
<evidence type="ECO:0000313" key="16">
    <source>
        <dbReference type="Proteomes" id="UP000268973"/>
    </source>
</evidence>
<evidence type="ECO:0000259" key="14">
    <source>
        <dbReference type="Pfam" id="PF01618"/>
    </source>
</evidence>
<evidence type="ECO:0000256" key="5">
    <source>
        <dbReference type="ARBA" id="ARBA00022475"/>
    </source>
</evidence>
<dbReference type="AlphaFoldDB" id="A0A432CT92"/>
<comment type="function">
    <text evidence="11">Involved in the TonB-dependent energy-dependent transport of various receptor-bound substrates. Protects ExbD from proteolytic degradation and functionally stabilizes TonB.</text>
</comment>
<evidence type="ECO:0000256" key="1">
    <source>
        <dbReference type="ARBA" id="ARBA00004429"/>
    </source>
</evidence>
<evidence type="ECO:0000256" key="11">
    <source>
        <dbReference type="ARBA" id="ARBA00024816"/>
    </source>
</evidence>
<sequence>MGFWFGVNIGGVRIWLGAVHTDKPNVSKTMECLTKPLLILFTVLSPAISWAEATSDIGLQPVTQEVTQQVEEAVISEPKGEELGSEAVVLSPHHDLSPYGMYQAADWVVKSVMILLLVASGVTWAIGIAKQIQLHLACCRAKHLLTELLDSETLVEGKLRCNSAEGAGLALLEATEKELALSARADNDDGIKERLQLRLERVQAGLSSAMTSGTGVLATVGSVGPFIGLFGTVWGIMNAFIGIAKSQNTSLAVVAPGIAEALLATAIGLVAAIPAVVLYNHFIRGVGQYRALMADISAALMVLVSRDLDREPISIDGKKLAA</sequence>
<evidence type="ECO:0000256" key="8">
    <source>
        <dbReference type="ARBA" id="ARBA00022927"/>
    </source>
</evidence>
<keyword evidence="5" id="KW-1003">Cell membrane</keyword>
<dbReference type="PANTHER" id="PTHR30625">
    <property type="entry name" value="PROTEIN TOLQ"/>
    <property type="match status" value="1"/>
</dbReference>
<evidence type="ECO:0000256" key="10">
    <source>
        <dbReference type="ARBA" id="ARBA00023136"/>
    </source>
</evidence>
<protein>
    <recommendedName>
        <fullName evidence="3">Biopolymer transport protein ExbB</fullName>
    </recommendedName>
</protein>
<dbReference type="EMBL" id="RXZH01000007">
    <property type="protein sequence ID" value="RTZ14619.1"/>
    <property type="molecule type" value="Genomic_DNA"/>
</dbReference>
<keyword evidence="10 13" id="KW-0472">Membrane</keyword>
<keyword evidence="16" id="KW-1185">Reference proteome</keyword>
<evidence type="ECO:0000256" key="6">
    <source>
        <dbReference type="ARBA" id="ARBA00022519"/>
    </source>
</evidence>
<evidence type="ECO:0000313" key="15">
    <source>
        <dbReference type="EMBL" id="RTZ14619.1"/>
    </source>
</evidence>
<dbReference type="GO" id="GO:0005886">
    <property type="term" value="C:plasma membrane"/>
    <property type="evidence" value="ECO:0007669"/>
    <property type="project" value="UniProtKB-SubCell"/>
</dbReference>
<gene>
    <name evidence="15" type="primary">exbB</name>
    <name evidence="15" type="ORF">EJ063_14980</name>
</gene>
<evidence type="ECO:0000256" key="7">
    <source>
        <dbReference type="ARBA" id="ARBA00022692"/>
    </source>
</evidence>
<comment type="caution">
    <text evidence="15">The sequence shown here is derived from an EMBL/GenBank/DDBJ whole genome shotgun (WGS) entry which is preliminary data.</text>
</comment>
<evidence type="ECO:0000256" key="3">
    <source>
        <dbReference type="ARBA" id="ARBA00022093"/>
    </source>
</evidence>
<keyword evidence="8 12" id="KW-0653">Protein transport</keyword>
<evidence type="ECO:0000256" key="13">
    <source>
        <dbReference type="SAM" id="Phobius"/>
    </source>
</evidence>
<name>A0A432CT92_9VIBR</name>
<dbReference type="OrthoDB" id="9805133at2"/>
<dbReference type="InterPro" id="IPR014164">
    <property type="entry name" value="TonB_ExbB_1"/>
</dbReference>
<dbReference type="InterPro" id="IPR002898">
    <property type="entry name" value="MotA_ExbB_proton_chnl"/>
</dbReference>
<evidence type="ECO:0000256" key="2">
    <source>
        <dbReference type="ARBA" id="ARBA00011471"/>
    </source>
</evidence>
<proteinExistence type="inferred from homology"/>